<dbReference type="PROSITE" id="PS51118">
    <property type="entry name" value="HTH_HXLR"/>
    <property type="match status" value="1"/>
</dbReference>
<dbReference type="InterPro" id="IPR036388">
    <property type="entry name" value="WH-like_DNA-bd_sf"/>
</dbReference>
<dbReference type="Pfam" id="PF01638">
    <property type="entry name" value="HxlR"/>
    <property type="match status" value="1"/>
</dbReference>
<reference evidence="6" key="1">
    <citation type="submission" date="2017-01" db="EMBL/GenBank/DDBJ databases">
        <authorList>
            <person name="Varghese N."/>
            <person name="Submissions S."/>
        </authorList>
    </citation>
    <scope>NUCLEOTIDE SEQUENCE [LARGE SCALE GENOMIC DNA]</scope>
    <source>
        <strain evidence="6">UM1</strain>
    </source>
</reference>
<evidence type="ECO:0000259" key="4">
    <source>
        <dbReference type="PROSITE" id="PS51118"/>
    </source>
</evidence>
<organism evidence="5 6">
    <name type="scientific">Solilutibacter tolerans</name>
    <dbReference type="NCBI Taxonomy" id="1604334"/>
    <lineage>
        <taxon>Bacteria</taxon>
        <taxon>Pseudomonadati</taxon>
        <taxon>Pseudomonadota</taxon>
        <taxon>Gammaproteobacteria</taxon>
        <taxon>Lysobacterales</taxon>
        <taxon>Lysobacteraceae</taxon>
        <taxon>Solilutibacter</taxon>
    </lineage>
</organism>
<dbReference type="InterPro" id="IPR002577">
    <property type="entry name" value="HTH_HxlR"/>
</dbReference>
<dbReference type="PANTHER" id="PTHR33204">
    <property type="entry name" value="TRANSCRIPTIONAL REGULATOR, MARR FAMILY"/>
    <property type="match status" value="1"/>
</dbReference>
<proteinExistence type="predicted"/>
<evidence type="ECO:0000256" key="2">
    <source>
        <dbReference type="ARBA" id="ARBA00023125"/>
    </source>
</evidence>
<name>A0A1N6QZ07_9GAMM</name>
<dbReference type="AlphaFoldDB" id="A0A1N6QZ07"/>
<keyword evidence="6" id="KW-1185">Reference proteome</keyword>
<dbReference type="InterPro" id="IPR036390">
    <property type="entry name" value="WH_DNA-bd_sf"/>
</dbReference>
<evidence type="ECO:0000313" key="5">
    <source>
        <dbReference type="EMBL" id="SIQ21787.1"/>
    </source>
</evidence>
<sequence length="125" mass="13961">MAFKRAPDAIALTEALEIPVDWRPGDCPVSRTVAVIGGKWKPSILYLLHRGPTRFNALQRALSGITQRMLTLQLRNLEQDGIVVRTITPSVPPQVEYALTPRGESLGPVFDALIDWDKSRLDDRD</sequence>
<dbReference type="RefSeq" id="WP_083688206.1">
    <property type="nucleotide sequence ID" value="NZ_FTLW01000002.1"/>
</dbReference>
<keyword evidence="1" id="KW-0805">Transcription regulation</keyword>
<evidence type="ECO:0000256" key="3">
    <source>
        <dbReference type="ARBA" id="ARBA00023163"/>
    </source>
</evidence>
<dbReference type="OrthoDB" id="9807069at2"/>
<accession>A0A1N6QZ07</accession>
<protein>
    <submittedName>
        <fullName evidence="5">Transcriptional regulator, HxlR family</fullName>
    </submittedName>
</protein>
<dbReference type="Proteomes" id="UP000241788">
    <property type="component" value="Unassembled WGS sequence"/>
</dbReference>
<keyword evidence="3" id="KW-0804">Transcription</keyword>
<dbReference type="GO" id="GO:0003677">
    <property type="term" value="F:DNA binding"/>
    <property type="evidence" value="ECO:0007669"/>
    <property type="project" value="UniProtKB-KW"/>
</dbReference>
<dbReference type="SUPFAM" id="SSF46785">
    <property type="entry name" value="Winged helix' DNA-binding domain"/>
    <property type="match status" value="1"/>
</dbReference>
<dbReference type="EMBL" id="FTLW01000002">
    <property type="protein sequence ID" value="SIQ21787.1"/>
    <property type="molecule type" value="Genomic_DNA"/>
</dbReference>
<evidence type="ECO:0000313" key="6">
    <source>
        <dbReference type="Proteomes" id="UP000241788"/>
    </source>
</evidence>
<evidence type="ECO:0000256" key="1">
    <source>
        <dbReference type="ARBA" id="ARBA00023015"/>
    </source>
</evidence>
<dbReference type="PANTHER" id="PTHR33204:SF29">
    <property type="entry name" value="TRANSCRIPTIONAL REGULATOR"/>
    <property type="match status" value="1"/>
</dbReference>
<gene>
    <name evidence="5" type="ORF">SAMN05421546_0845</name>
</gene>
<dbReference type="Gene3D" id="1.10.10.10">
    <property type="entry name" value="Winged helix-like DNA-binding domain superfamily/Winged helix DNA-binding domain"/>
    <property type="match status" value="1"/>
</dbReference>
<feature type="domain" description="HTH hxlR-type" evidence="4">
    <location>
        <begin position="27"/>
        <end position="125"/>
    </location>
</feature>
<keyword evidence="2" id="KW-0238">DNA-binding</keyword>